<organism evidence="2 3">
    <name type="scientific">Botryobasidium botryosum (strain FD-172 SS1)</name>
    <dbReference type="NCBI Taxonomy" id="930990"/>
    <lineage>
        <taxon>Eukaryota</taxon>
        <taxon>Fungi</taxon>
        <taxon>Dikarya</taxon>
        <taxon>Basidiomycota</taxon>
        <taxon>Agaricomycotina</taxon>
        <taxon>Agaricomycetes</taxon>
        <taxon>Cantharellales</taxon>
        <taxon>Botryobasidiaceae</taxon>
        <taxon>Botryobasidium</taxon>
    </lineage>
</organism>
<keyword evidence="1" id="KW-1133">Transmembrane helix</keyword>
<dbReference type="InParanoid" id="A0A067M8H2"/>
<feature type="transmembrane region" description="Helical" evidence="1">
    <location>
        <begin position="12"/>
        <end position="31"/>
    </location>
</feature>
<accession>A0A067M8H2</accession>
<evidence type="ECO:0000313" key="3">
    <source>
        <dbReference type="Proteomes" id="UP000027195"/>
    </source>
</evidence>
<gene>
    <name evidence="2" type="ORF">BOTBODRAFT_448007</name>
</gene>
<dbReference type="AlphaFoldDB" id="A0A067M8H2"/>
<sequence>MKTCIRSGRINVLMWFSIALMYLVGFAINSARVAASSSLCEKIAAASFLWISTFLAVLAFRTGQPAALAAVVESENNFKRSSTFSSHSTRRLVRAMAWSPVQMTLDDAPSSGTCFSAFPLRPDGAFFADVC</sequence>
<proteinExistence type="predicted"/>
<dbReference type="EMBL" id="KL198055">
    <property type="protein sequence ID" value="KDQ11829.1"/>
    <property type="molecule type" value="Genomic_DNA"/>
</dbReference>
<evidence type="ECO:0000313" key="2">
    <source>
        <dbReference type="EMBL" id="KDQ11829.1"/>
    </source>
</evidence>
<evidence type="ECO:0000256" key="1">
    <source>
        <dbReference type="SAM" id="Phobius"/>
    </source>
</evidence>
<protein>
    <submittedName>
        <fullName evidence="2">Uncharacterized protein</fullName>
    </submittedName>
</protein>
<name>A0A067M8H2_BOTB1</name>
<dbReference type="Proteomes" id="UP000027195">
    <property type="component" value="Unassembled WGS sequence"/>
</dbReference>
<keyword evidence="1" id="KW-0472">Membrane</keyword>
<reference evidence="3" key="1">
    <citation type="journal article" date="2014" name="Proc. Natl. Acad. Sci. U.S.A.">
        <title>Extensive sampling of basidiomycete genomes demonstrates inadequacy of the white-rot/brown-rot paradigm for wood decay fungi.</title>
        <authorList>
            <person name="Riley R."/>
            <person name="Salamov A.A."/>
            <person name="Brown D.W."/>
            <person name="Nagy L.G."/>
            <person name="Floudas D."/>
            <person name="Held B.W."/>
            <person name="Levasseur A."/>
            <person name="Lombard V."/>
            <person name="Morin E."/>
            <person name="Otillar R."/>
            <person name="Lindquist E.A."/>
            <person name="Sun H."/>
            <person name="LaButti K.M."/>
            <person name="Schmutz J."/>
            <person name="Jabbour D."/>
            <person name="Luo H."/>
            <person name="Baker S.E."/>
            <person name="Pisabarro A.G."/>
            <person name="Walton J.D."/>
            <person name="Blanchette R.A."/>
            <person name="Henrissat B."/>
            <person name="Martin F."/>
            <person name="Cullen D."/>
            <person name="Hibbett D.S."/>
            <person name="Grigoriev I.V."/>
        </authorList>
    </citation>
    <scope>NUCLEOTIDE SEQUENCE [LARGE SCALE GENOMIC DNA]</scope>
    <source>
        <strain evidence="3">FD-172 SS1</strain>
    </source>
</reference>
<keyword evidence="1" id="KW-0812">Transmembrane</keyword>
<dbReference type="HOGENOM" id="CLU_1927255_0_0_1"/>
<keyword evidence="3" id="KW-1185">Reference proteome</keyword>